<dbReference type="FunFam" id="3.30.390.10:FF:000001">
    <property type="entry name" value="Enolase"/>
    <property type="match status" value="1"/>
</dbReference>
<keyword evidence="7 12" id="KW-0479">Metal-binding</keyword>
<dbReference type="InterPro" id="IPR020809">
    <property type="entry name" value="Enolase_CS"/>
</dbReference>
<evidence type="ECO:0000256" key="3">
    <source>
        <dbReference type="ARBA" id="ARBA00012058"/>
    </source>
</evidence>
<dbReference type="UniPathway" id="UPA00109">
    <property type="reaction ID" value="UER00187"/>
</dbReference>
<sequence length="427" mass="45410">MPVIQAITALEILDSRGNPTVMAEVVLDNGRGGWAMVPSGASTGENEALELRDGGSRYLGKGVQQAVRNIQEVIAPALVGQKPLEQGRLDRLMCELDGTENKSRLGANAILAVSMAVARAGAAATGLPLYRYLGGAGAATLPMPMLNVINGGVHAANNLDFQEFMIMPVGGETFAEALRIAAEVFHTLKKVLAGRGLSTAVGDEGGFAPDLPSHDAALDLILEAVEKAGYKPGKDVVLALDPAASEFYDQAAGVYVFKKSGGATYSAAALTDYYQDLASRYPIVSIEDGLAENDWDGWVHLTKALGGRLQLVGDDIFVTNPKFLQKGIDLGVANAILIKLNQIGTVSETLETIALARRHGYRAVISHRSGETEDTFIADLAVATGVGQIKTGSMSRSERIAKYNRLLMIEQELGPAARFREDPYWAK</sequence>
<dbReference type="InterPro" id="IPR029017">
    <property type="entry name" value="Enolase-like_N"/>
</dbReference>
<comment type="function">
    <text evidence="11 12">Catalyzes the reversible conversion of 2-phosphoglycerate (2-PG) into phosphoenolpyruvate (PEP). It is essential for the degradation of carbohydrates via glycolysis.</text>
</comment>
<dbReference type="CDD" id="cd03313">
    <property type="entry name" value="enolase"/>
    <property type="match status" value="1"/>
</dbReference>
<feature type="binding site" evidence="14">
    <location>
        <position position="287"/>
    </location>
    <ligand>
        <name>substrate</name>
    </ligand>
</feature>
<dbReference type="Pfam" id="PF00113">
    <property type="entry name" value="Enolase_C"/>
    <property type="match status" value="1"/>
</dbReference>
<keyword evidence="8 12" id="KW-0460">Magnesium</keyword>
<comment type="pathway">
    <text evidence="1 12">Carbohydrate degradation; glycolysis; pyruvate from D-glyceraldehyde 3-phosphate: step 4/5.</text>
</comment>
<accession>A0A7C3SL18</accession>
<feature type="binding site" evidence="12 15">
    <location>
        <position position="314"/>
    </location>
    <ligand>
        <name>Mg(2+)</name>
        <dbReference type="ChEBI" id="CHEBI:18420"/>
    </ligand>
</feature>
<evidence type="ECO:0000256" key="6">
    <source>
        <dbReference type="ARBA" id="ARBA00022525"/>
    </source>
</evidence>
<feature type="binding site" evidence="14">
    <location>
        <position position="314"/>
    </location>
    <ligand>
        <name>substrate</name>
    </ligand>
</feature>
<feature type="binding site" evidence="12 15">
    <location>
        <position position="241"/>
    </location>
    <ligand>
        <name>Mg(2+)</name>
        <dbReference type="ChEBI" id="CHEBI:18420"/>
    </ligand>
</feature>
<evidence type="ECO:0000259" key="16">
    <source>
        <dbReference type="SMART" id="SM01192"/>
    </source>
</evidence>
<comment type="subcellular location">
    <subcellularLocation>
        <location evidence="12">Cytoplasm</location>
    </subcellularLocation>
    <subcellularLocation>
        <location evidence="12">Secreted</location>
    </subcellularLocation>
    <subcellularLocation>
        <location evidence="12">Cell surface</location>
    </subcellularLocation>
    <text evidence="12">Fractions of enolase are present in both the cytoplasm and on the cell surface.</text>
</comment>
<evidence type="ECO:0000259" key="17">
    <source>
        <dbReference type="SMART" id="SM01193"/>
    </source>
</evidence>
<dbReference type="PROSITE" id="PS00164">
    <property type="entry name" value="ENOLASE"/>
    <property type="match status" value="1"/>
</dbReference>
<dbReference type="PANTHER" id="PTHR11902">
    <property type="entry name" value="ENOLASE"/>
    <property type="match status" value="1"/>
</dbReference>
<feature type="active site" description="Proton donor" evidence="12 13">
    <location>
        <position position="204"/>
    </location>
</feature>
<feature type="binding site" evidence="12">
    <location>
        <position position="368"/>
    </location>
    <ligand>
        <name>(2R)-2-phosphoglycerate</name>
        <dbReference type="ChEBI" id="CHEBI:58289"/>
    </ligand>
</feature>
<evidence type="ECO:0000256" key="9">
    <source>
        <dbReference type="ARBA" id="ARBA00023152"/>
    </source>
</evidence>
<dbReference type="AlphaFoldDB" id="A0A7C3SL18"/>
<proteinExistence type="inferred from homology"/>
<evidence type="ECO:0000313" key="18">
    <source>
        <dbReference type="EMBL" id="HGB14965.1"/>
    </source>
</evidence>
<dbReference type="Gene3D" id="3.30.390.10">
    <property type="entry name" value="Enolase-like, N-terminal domain"/>
    <property type="match status" value="1"/>
</dbReference>
<dbReference type="GO" id="GO:0004634">
    <property type="term" value="F:phosphopyruvate hydratase activity"/>
    <property type="evidence" value="ECO:0007669"/>
    <property type="project" value="UniProtKB-UniRule"/>
</dbReference>
<feature type="binding site" evidence="14">
    <location>
        <position position="163"/>
    </location>
    <ligand>
        <name>substrate</name>
    </ligand>
</feature>
<dbReference type="PRINTS" id="PR00148">
    <property type="entry name" value="ENOLASE"/>
</dbReference>
<feature type="binding site" evidence="12 15">
    <location>
        <position position="287"/>
    </location>
    <ligand>
        <name>Mg(2+)</name>
        <dbReference type="ChEBI" id="CHEBI:18420"/>
    </ligand>
</feature>
<keyword evidence="9 12" id="KW-0324">Glycolysis</keyword>
<dbReference type="SFLD" id="SFLDG00178">
    <property type="entry name" value="enolase"/>
    <property type="match status" value="1"/>
</dbReference>
<dbReference type="SFLD" id="SFLDF00002">
    <property type="entry name" value="enolase"/>
    <property type="match status" value="1"/>
</dbReference>
<gene>
    <name evidence="12 18" type="primary">eno</name>
    <name evidence="18" type="ORF">ENV62_07005</name>
</gene>
<feature type="binding site" evidence="12">
    <location>
        <position position="339"/>
    </location>
    <ligand>
        <name>(2R)-2-phosphoglycerate</name>
        <dbReference type="ChEBI" id="CHEBI:58289"/>
    </ligand>
</feature>
<dbReference type="SMART" id="SM01192">
    <property type="entry name" value="Enolase_C"/>
    <property type="match status" value="1"/>
</dbReference>
<evidence type="ECO:0000256" key="5">
    <source>
        <dbReference type="ARBA" id="ARBA00022490"/>
    </source>
</evidence>
<dbReference type="PIRSF" id="PIRSF001400">
    <property type="entry name" value="Enolase"/>
    <property type="match status" value="1"/>
</dbReference>
<evidence type="ECO:0000256" key="10">
    <source>
        <dbReference type="ARBA" id="ARBA00023239"/>
    </source>
</evidence>
<feature type="binding site" evidence="12">
    <location>
        <position position="369"/>
    </location>
    <ligand>
        <name>(2R)-2-phosphoglycerate</name>
        <dbReference type="ChEBI" id="CHEBI:58289"/>
    </ligand>
</feature>
<dbReference type="GO" id="GO:0005576">
    <property type="term" value="C:extracellular region"/>
    <property type="evidence" value="ECO:0007669"/>
    <property type="project" value="UniProtKB-SubCell"/>
</dbReference>
<evidence type="ECO:0000256" key="4">
    <source>
        <dbReference type="ARBA" id="ARBA00017068"/>
    </source>
</evidence>
<dbReference type="InterPro" id="IPR036849">
    <property type="entry name" value="Enolase-like_C_sf"/>
</dbReference>
<feature type="binding site" evidence="12">
    <location>
        <position position="390"/>
    </location>
    <ligand>
        <name>(2R)-2-phosphoglycerate</name>
        <dbReference type="ChEBI" id="CHEBI:58289"/>
    </ligand>
</feature>
<keyword evidence="18" id="KW-0670">Pyruvate</keyword>
<reference evidence="18" key="1">
    <citation type="journal article" date="2020" name="mSystems">
        <title>Genome- and Community-Level Interaction Insights into Carbon Utilization and Element Cycling Functions of Hydrothermarchaeota in Hydrothermal Sediment.</title>
        <authorList>
            <person name="Zhou Z."/>
            <person name="Liu Y."/>
            <person name="Xu W."/>
            <person name="Pan J."/>
            <person name="Luo Z.H."/>
            <person name="Li M."/>
        </authorList>
    </citation>
    <scope>NUCLEOTIDE SEQUENCE [LARGE SCALE GENOMIC DNA]</scope>
    <source>
        <strain evidence="18">SpSt-776</strain>
    </source>
</reference>
<comment type="cofactor">
    <cofactor evidence="12">
        <name>Mg(2+)</name>
        <dbReference type="ChEBI" id="CHEBI:18420"/>
    </cofactor>
    <text evidence="12">Binds a second Mg(2+) ion via substrate during catalysis.</text>
</comment>
<evidence type="ECO:0000256" key="12">
    <source>
        <dbReference type="HAMAP-Rule" id="MF_00318"/>
    </source>
</evidence>
<dbReference type="GO" id="GO:0000287">
    <property type="term" value="F:magnesium ion binding"/>
    <property type="evidence" value="ECO:0007669"/>
    <property type="project" value="UniProtKB-UniRule"/>
</dbReference>
<dbReference type="FunFam" id="3.20.20.120:FF:000001">
    <property type="entry name" value="Enolase"/>
    <property type="match status" value="1"/>
</dbReference>
<evidence type="ECO:0000256" key="11">
    <source>
        <dbReference type="ARBA" id="ARBA00045763"/>
    </source>
</evidence>
<feature type="binding site" evidence="14">
    <location>
        <position position="154"/>
    </location>
    <ligand>
        <name>substrate</name>
    </ligand>
</feature>
<protein>
    <recommendedName>
        <fullName evidence="4 12">Enolase</fullName>
        <ecNumber evidence="3 12">4.2.1.11</ecNumber>
    </recommendedName>
    <alternativeName>
        <fullName evidence="12">2-phospho-D-glycerate hydro-lyase</fullName>
    </alternativeName>
    <alternativeName>
        <fullName evidence="12">2-phosphoglycerate dehydratase</fullName>
    </alternativeName>
</protein>
<evidence type="ECO:0000256" key="1">
    <source>
        <dbReference type="ARBA" id="ARBA00005031"/>
    </source>
</evidence>
<evidence type="ECO:0000256" key="2">
    <source>
        <dbReference type="ARBA" id="ARBA00009604"/>
    </source>
</evidence>
<comment type="cofactor">
    <cofactor evidence="15">
        <name>Mg(2+)</name>
        <dbReference type="ChEBI" id="CHEBI:18420"/>
    </cofactor>
    <text evidence="15">Mg(2+) is required for catalysis and for stabilizing the dimer.</text>
</comment>
<comment type="similarity">
    <text evidence="2 12">Belongs to the enolase family.</text>
</comment>
<feature type="binding site" evidence="14">
    <location>
        <begin position="366"/>
        <end position="369"/>
    </location>
    <ligand>
        <name>substrate</name>
    </ligand>
</feature>
<dbReference type="HAMAP" id="MF_00318">
    <property type="entry name" value="Enolase"/>
    <property type="match status" value="1"/>
</dbReference>
<dbReference type="GO" id="GO:0000015">
    <property type="term" value="C:phosphopyruvate hydratase complex"/>
    <property type="evidence" value="ECO:0007669"/>
    <property type="project" value="InterPro"/>
</dbReference>
<comment type="catalytic activity">
    <reaction evidence="12">
        <text>(2R)-2-phosphoglycerate = phosphoenolpyruvate + H2O</text>
        <dbReference type="Rhea" id="RHEA:10164"/>
        <dbReference type="ChEBI" id="CHEBI:15377"/>
        <dbReference type="ChEBI" id="CHEBI:58289"/>
        <dbReference type="ChEBI" id="CHEBI:58702"/>
        <dbReference type="EC" id="4.2.1.11"/>
    </reaction>
</comment>
<keyword evidence="10 12" id="KW-0456">Lyase</keyword>
<feature type="binding site" evidence="12">
    <location>
        <position position="162"/>
    </location>
    <ligand>
        <name>(2R)-2-phosphoglycerate</name>
        <dbReference type="ChEBI" id="CHEBI:58289"/>
    </ligand>
</feature>
<keyword evidence="5 12" id="KW-0963">Cytoplasm</keyword>
<dbReference type="SUPFAM" id="SSF51604">
    <property type="entry name" value="Enolase C-terminal domain-like"/>
    <property type="match status" value="1"/>
</dbReference>
<dbReference type="GO" id="GO:0006096">
    <property type="term" value="P:glycolytic process"/>
    <property type="evidence" value="ECO:0007669"/>
    <property type="project" value="UniProtKB-UniRule"/>
</dbReference>
<dbReference type="NCBIfam" id="TIGR01060">
    <property type="entry name" value="eno"/>
    <property type="match status" value="1"/>
</dbReference>
<dbReference type="Pfam" id="PF03952">
    <property type="entry name" value="Enolase_N"/>
    <property type="match status" value="1"/>
</dbReference>
<dbReference type="EMBL" id="DTHB01000048">
    <property type="protein sequence ID" value="HGB14965.1"/>
    <property type="molecule type" value="Genomic_DNA"/>
</dbReference>
<organism evidence="18">
    <name type="scientific">Desulfobacca acetoxidans</name>
    <dbReference type="NCBI Taxonomy" id="60893"/>
    <lineage>
        <taxon>Bacteria</taxon>
        <taxon>Pseudomonadati</taxon>
        <taxon>Thermodesulfobacteriota</taxon>
        <taxon>Desulfobaccia</taxon>
        <taxon>Desulfobaccales</taxon>
        <taxon>Desulfobaccaceae</taxon>
        <taxon>Desulfobacca</taxon>
    </lineage>
</organism>
<evidence type="ECO:0000256" key="7">
    <source>
        <dbReference type="ARBA" id="ARBA00022723"/>
    </source>
</evidence>
<dbReference type="InterPro" id="IPR020810">
    <property type="entry name" value="Enolase_C"/>
</dbReference>
<keyword evidence="6 12" id="KW-0964">Secreted</keyword>
<dbReference type="InterPro" id="IPR020811">
    <property type="entry name" value="Enolase_N"/>
</dbReference>
<dbReference type="InterPro" id="IPR000941">
    <property type="entry name" value="Enolase"/>
</dbReference>
<dbReference type="GO" id="GO:0009986">
    <property type="term" value="C:cell surface"/>
    <property type="evidence" value="ECO:0007669"/>
    <property type="project" value="UniProtKB-SubCell"/>
</dbReference>
<feature type="binding site" evidence="14">
    <location>
        <position position="390"/>
    </location>
    <ligand>
        <name>substrate</name>
    </ligand>
</feature>
<feature type="domain" description="Enolase N-terminal" evidence="17">
    <location>
        <begin position="4"/>
        <end position="133"/>
    </location>
</feature>
<name>A0A7C3SL18_9BACT</name>
<feature type="active site" description="Proton acceptor" evidence="12 13">
    <location>
        <position position="339"/>
    </location>
</feature>
<dbReference type="SFLD" id="SFLDS00001">
    <property type="entry name" value="Enolase"/>
    <property type="match status" value="1"/>
</dbReference>
<dbReference type="Gene3D" id="3.20.20.120">
    <property type="entry name" value="Enolase-like C-terminal domain"/>
    <property type="match status" value="1"/>
</dbReference>
<evidence type="ECO:0000256" key="14">
    <source>
        <dbReference type="PIRSR" id="PIRSR001400-2"/>
    </source>
</evidence>
<dbReference type="SMART" id="SM01193">
    <property type="entry name" value="Enolase_N"/>
    <property type="match status" value="1"/>
</dbReference>
<dbReference type="EC" id="4.2.1.11" evidence="3 12"/>
<evidence type="ECO:0000256" key="15">
    <source>
        <dbReference type="PIRSR" id="PIRSR001400-3"/>
    </source>
</evidence>
<dbReference type="PANTHER" id="PTHR11902:SF1">
    <property type="entry name" value="ENOLASE"/>
    <property type="match status" value="1"/>
</dbReference>
<feature type="domain" description="Enolase C-terminal TIM barrel" evidence="16">
    <location>
        <begin position="138"/>
        <end position="427"/>
    </location>
</feature>
<evidence type="ECO:0000256" key="8">
    <source>
        <dbReference type="ARBA" id="ARBA00022842"/>
    </source>
</evidence>
<comment type="caution">
    <text evidence="18">The sequence shown here is derived from an EMBL/GenBank/DDBJ whole genome shotgun (WGS) entry which is preliminary data.</text>
</comment>
<evidence type="ECO:0000256" key="13">
    <source>
        <dbReference type="PIRSR" id="PIRSR001400-1"/>
    </source>
</evidence>
<dbReference type="SUPFAM" id="SSF54826">
    <property type="entry name" value="Enolase N-terminal domain-like"/>
    <property type="match status" value="1"/>
</dbReference>